<dbReference type="HOGENOM" id="CLU_1291744_0_0_1"/>
<feature type="compositionally biased region" description="Polar residues" evidence="1">
    <location>
        <begin position="1"/>
        <end position="20"/>
    </location>
</feature>
<proteinExistence type="predicted"/>
<sequence>MIRSTHTNSRYQGNRTQQQRRVQHQNTSIQTGTSTSSNSQQQQNQQEQQQNTTETIRRGGVHWNEFWRKRHLIKHNCTEECQIKSFPTVSETQSLQLKQSYPTIFFLKAESVHIFATICIFLDNFYMLFKDNVIEISEFITAELTVEKMKKLWNELGFVEVYDIYAISVYDTLGDDMLINIVKPFVIHVLEDISYLGIGGKVVIEDYKLVYKKYS</sequence>
<dbReference type="OrthoDB" id="2367103at2759"/>
<evidence type="ECO:0000256" key="1">
    <source>
        <dbReference type="SAM" id="MobiDB-lite"/>
    </source>
</evidence>
<feature type="compositionally biased region" description="Low complexity" evidence="1">
    <location>
        <begin position="25"/>
        <end position="54"/>
    </location>
</feature>
<protein>
    <submittedName>
        <fullName evidence="2">Uncharacterized protein</fullName>
    </submittedName>
</protein>
<gene>
    <name evidence="2" type="ORF">RirG_253170</name>
</gene>
<evidence type="ECO:0000313" key="3">
    <source>
        <dbReference type="Proteomes" id="UP000022910"/>
    </source>
</evidence>
<dbReference type="AlphaFoldDB" id="A0A015JZ38"/>
<dbReference type="Proteomes" id="UP000022910">
    <property type="component" value="Unassembled WGS sequence"/>
</dbReference>
<dbReference type="EMBL" id="JEMT01029295">
    <property type="protein sequence ID" value="EXX52431.1"/>
    <property type="molecule type" value="Genomic_DNA"/>
</dbReference>
<organism evidence="2 3">
    <name type="scientific">Rhizophagus irregularis (strain DAOM 197198w)</name>
    <name type="common">Glomus intraradices</name>
    <dbReference type="NCBI Taxonomy" id="1432141"/>
    <lineage>
        <taxon>Eukaryota</taxon>
        <taxon>Fungi</taxon>
        <taxon>Fungi incertae sedis</taxon>
        <taxon>Mucoromycota</taxon>
        <taxon>Glomeromycotina</taxon>
        <taxon>Glomeromycetes</taxon>
        <taxon>Glomerales</taxon>
        <taxon>Glomeraceae</taxon>
        <taxon>Rhizophagus</taxon>
    </lineage>
</organism>
<feature type="region of interest" description="Disordered" evidence="1">
    <location>
        <begin position="1"/>
        <end position="54"/>
    </location>
</feature>
<name>A0A015JZ38_RHIIW</name>
<evidence type="ECO:0000313" key="2">
    <source>
        <dbReference type="EMBL" id="EXX52431.1"/>
    </source>
</evidence>
<reference evidence="2 3" key="1">
    <citation type="submission" date="2014-02" db="EMBL/GenBank/DDBJ databases">
        <title>Single nucleus genome sequencing reveals high similarity among nuclei of an endomycorrhizal fungus.</title>
        <authorList>
            <person name="Lin K."/>
            <person name="Geurts R."/>
            <person name="Zhang Z."/>
            <person name="Limpens E."/>
            <person name="Saunders D.G."/>
            <person name="Mu D."/>
            <person name="Pang E."/>
            <person name="Cao H."/>
            <person name="Cha H."/>
            <person name="Lin T."/>
            <person name="Zhou Q."/>
            <person name="Shang Y."/>
            <person name="Li Y."/>
            <person name="Ivanov S."/>
            <person name="Sharma T."/>
            <person name="Velzen R.V."/>
            <person name="Ruijter N.D."/>
            <person name="Aanen D.K."/>
            <person name="Win J."/>
            <person name="Kamoun S."/>
            <person name="Bisseling T."/>
            <person name="Huang S."/>
        </authorList>
    </citation>
    <scope>NUCLEOTIDE SEQUENCE [LARGE SCALE GENOMIC DNA]</scope>
    <source>
        <strain evidence="3">DAOM197198w</strain>
    </source>
</reference>
<comment type="caution">
    <text evidence="2">The sequence shown here is derived from an EMBL/GenBank/DDBJ whole genome shotgun (WGS) entry which is preliminary data.</text>
</comment>
<accession>A0A015JZ38</accession>
<keyword evidence="3" id="KW-1185">Reference proteome</keyword>